<dbReference type="PANTHER" id="PTHR21689">
    <property type="entry name" value="LIN-9"/>
    <property type="match status" value="1"/>
</dbReference>
<protein>
    <recommendedName>
        <fullName evidence="8">SANT domain-containing protein</fullName>
    </recommendedName>
</protein>
<dbReference type="PROSITE" id="PS50090">
    <property type="entry name" value="MYB_LIKE"/>
    <property type="match status" value="1"/>
</dbReference>
<dbReference type="Pfam" id="PF00249">
    <property type="entry name" value="Myb_DNA-binding"/>
    <property type="match status" value="1"/>
</dbReference>
<evidence type="ECO:0000256" key="3">
    <source>
        <dbReference type="SAM" id="MobiDB-lite"/>
    </source>
</evidence>
<reference evidence="6 7" key="1">
    <citation type="journal article" date="2024" name="Plant J.">
        <title>Genome sequences and population genomics reveal climatic adaptation and genomic divergence between two closely related sweetgum species.</title>
        <authorList>
            <person name="Xu W.Q."/>
            <person name="Ren C.Q."/>
            <person name="Zhang X.Y."/>
            <person name="Comes H.P."/>
            <person name="Liu X.H."/>
            <person name="Li Y.G."/>
            <person name="Kettle C.J."/>
            <person name="Jalonen R."/>
            <person name="Gaisberger H."/>
            <person name="Ma Y.Z."/>
            <person name="Qiu Y.X."/>
        </authorList>
    </citation>
    <scope>NUCLEOTIDE SEQUENCE [LARGE SCALE GENOMIC DNA]</scope>
    <source>
        <strain evidence="6">Hangzhou</strain>
    </source>
</reference>
<gene>
    <name evidence="6" type="ORF">L1049_012597</name>
</gene>
<evidence type="ECO:0000259" key="5">
    <source>
        <dbReference type="PROSITE" id="PS51293"/>
    </source>
</evidence>
<dbReference type="InterPro" id="IPR010561">
    <property type="entry name" value="LIN-9/ALY1"/>
</dbReference>
<evidence type="ECO:0000256" key="2">
    <source>
        <dbReference type="ARBA" id="ARBA00023242"/>
    </source>
</evidence>
<dbReference type="InterPro" id="IPR001005">
    <property type="entry name" value="SANT/Myb"/>
</dbReference>
<dbReference type="InterPro" id="IPR009057">
    <property type="entry name" value="Homeodomain-like_sf"/>
</dbReference>
<evidence type="ECO:0008006" key="8">
    <source>
        <dbReference type="Google" id="ProtNLM"/>
    </source>
</evidence>
<dbReference type="GO" id="GO:0017053">
    <property type="term" value="C:transcription repressor complex"/>
    <property type="evidence" value="ECO:0007669"/>
    <property type="project" value="InterPro"/>
</dbReference>
<feature type="domain" description="SANT" evidence="5">
    <location>
        <begin position="207"/>
        <end position="242"/>
    </location>
</feature>
<dbReference type="GO" id="GO:0003677">
    <property type="term" value="F:DNA binding"/>
    <property type="evidence" value="ECO:0007669"/>
    <property type="project" value="TreeGrafter"/>
</dbReference>
<feature type="region of interest" description="Disordered" evidence="3">
    <location>
        <begin position="599"/>
        <end position="619"/>
    </location>
</feature>
<dbReference type="GO" id="GO:0006357">
    <property type="term" value="P:regulation of transcription by RNA polymerase II"/>
    <property type="evidence" value="ECO:0007669"/>
    <property type="project" value="TreeGrafter"/>
</dbReference>
<keyword evidence="7" id="KW-1185">Reference proteome</keyword>
<feature type="region of interest" description="Disordered" evidence="3">
    <location>
        <begin position="1103"/>
        <end position="1133"/>
    </location>
</feature>
<feature type="region of interest" description="Disordered" evidence="3">
    <location>
        <begin position="283"/>
        <end position="304"/>
    </location>
</feature>
<organism evidence="6 7">
    <name type="scientific">Liquidambar formosana</name>
    <name type="common">Formosan gum</name>
    <dbReference type="NCBI Taxonomy" id="63359"/>
    <lineage>
        <taxon>Eukaryota</taxon>
        <taxon>Viridiplantae</taxon>
        <taxon>Streptophyta</taxon>
        <taxon>Embryophyta</taxon>
        <taxon>Tracheophyta</taxon>
        <taxon>Spermatophyta</taxon>
        <taxon>Magnoliopsida</taxon>
        <taxon>eudicotyledons</taxon>
        <taxon>Gunneridae</taxon>
        <taxon>Pentapetalae</taxon>
        <taxon>Saxifragales</taxon>
        <taxon>Altingiaceae</taxon>
        <taxon>Liquidambar</taxon>
    </lineage>
</organism>
<sequence length="1210" mass="134590">MENPQPNRINYPDDGELTYLFHKKLTKSDMEGGLLLVKQSTNYLNSLPLSNTMRGSFSAGGLPSQLYAPNYSAPVLIKGNVGRSSSFKLDYGSWQNIALQNGFRRDHEIDCWALYRSGGGQPLVNKLVLMVVVVVNKLKMLVKLVERIGNEMKLEVITVGITVDRQNQLRPFFKWAQLLWSHLFGSFGTNILRTRGIALCKRKLSDMLGSQWSKEELQRFYEAYRKHGKDWKKVASVVRNRSIEMVEALYNMNRAYLSLPEGTASVVGLIAMMTDHYNVLEGSDSERESNDALGTRKSQKRARGRVRLSIPKEDILQSHSVASSDGCLSLLKRRRSDGNILCRAVGKRTPRFPVSYSYKKEGRKLEVDANDDDVAHVAALALTEASQRGGSPQVSRTPYRRTNYMKTSPVKSGERMRSQSEMAQAELHGAAKDEDCLEGKVYGKKDKVEDIGNDQFDDGREACSGTEEGLDVSAVKGIVDIEVTRAKIDRPSPQGQRKRSKKLFFGDGSSALDALQTLADLSLMMPASTMESGNDLMSRKKKTTLDIADKSTLGEVMSSSHKTKLSGAKDKVLHSISGVDVPTSRKSKLGRDSAIDVDARAEAKQQSQSTNKVGKRKRKSLASKVSFENFYNLVNLNDLAEEENKFVIKGKRTGPISALSKQWKSVRPQEYSTSNSDQKRAGTDVAVSTVKVPATSQFSLPTKQRSRRKMDPQRMLIQKEMKSRDKIIKDQVNKFSTPLIDRALYLKEKLSSCLSSYMVRRWCALEWFYSAIDYPWFAKREFVEYLNHVGLGHIPRLTRVEWGVIRSDFTADGVEKDDHGSSFKIEDIDCMPLNPLDNMPDALRRQHIAVNRFSVDPKGPKLNGQSNIGRSMTFDPRPFLYSSSNHSTNSMIKQTKEDTICDNSQAKSVVNLQQAANSQPCMAAQIQAREADIRALSDLTHALDKKEALLMELRHSNNDILENRNDGDSSLNDSEPFKKHYAMVSSALLYLRQRNTYPGNSQPSWLKAPAISGDPVGPLSSLGSLDNSSLNSQEPGSNVVEIVKGSTIKAHTMVDAAIQAMSSMKEGEDAYARIGEALNSINNWQVTSDSGVSMMRAPDPANGSLGHHNQWTSCKPEPLATGHASGPKLQNDADRDEAQIPSELITSCVATLLMIQTCTERQYPPADVAQILDSAVTTLHPCCPQNLPIYREIQMCMGRIKTQILALIPT</sequence>
<proteinExistence type="predicted"/>
<name>A0AAP0R2T7_LIQFO</name>
<dbReference type="EMBL" id="JBBPBK010000278">
    <property type="protein sequence ID" value="KAK9265918.1"/>
    <property type="molecule type" value="Genomic_DNA"/>
</dbReference>
<dbReference type="PANTHER" id="PTHR21689:SF5">
    <property type="entry name" value="PROTEIN ALWAYS EARLY 1-RELATED"/>
    <property type="match status" value="1"/>
</dbReference>
<dbReference type="GO" id="GO:0051726">
    <property type="term" value="P:regulation of cell cycle"/>
    <property type="evidence" value="ECO:0007669"/>
    <property type="project" value="TreeGrafter"/>
</dbReference>
<dbReference type="Gene3D" id="1.20.58.1880">
    <property type="match status" value="1"/>
</dbReference>
<dbReference type="InterPro" id="IPR017884">
    <property type="entry name" value="SANT_dom"/>
</dbReference>
<dbReference type="GO" id="GO:0006351">
    <property type="term" value="P:DNA-templated transcription"/>
    <property type="evidence" value="ECO:0007669"/>
    <property type="project" value="InterPro"/>
</dbReference>
<comment type="caution">
    <text evidence="6">The sequence shown here is derived from an EMBL/GenBank/DDBJ whole genome shotgun (WGS) entry which is preliminary data.</text>
</comment>
<dbReference type="Pfam" id="PF06584">
    <property type="entry name" value="DIRP"/>
    <property type="match status" value="1"/>
</dbReference>
<dbReference type="PROSITE" id="PS51293">
    <property type="entry name" value="SANT"/>
    <property type="match status" value="1"/>
</dbReference>
<dbReference type="SMART" id="SM00717">
    <property type="entry name" value="SANT"/>
    <property type="match status" value="1"/>
</dbReference>
<dbReference type="CDD" id="cd00167">
    <property type="entry name" value="SANT"/>
    <property type="match status" value="1"/>
</dbReference>
<comment type="subcellular location">
    <subcellularLocation>
        <location evidence="1">Nucleus</location>
    </subcellularLocation>
</comment>
<dbReference type="GO" id="GO:0005654">
    <property type="term" value="C:nucleoplasm"/>
    <property type="evidence" value="ECO:0007669"/>
    <property type="project" value="TreeGrafter"/>
</dbReference>
<evidence type="ECO:0000256" key="1">
    <source>
        <dbReference type="ARBA" id="ARBA00004123"/>
    </source>
</evidence>
<accession>A0AAP0R2T7</accession>
<evidence type="ECO:0000313" key="6">
    <source>
        <dbReference type="EMBL" id="KAK9265918.1"/>
    </source>
</evidence>
<dbReference type="Proteomes" id="UP001415857">
    <property type="component" value="Unassembled WGS sequence"/>
</dbReference>
<dbReference type="SUPFAM" id="SSF46689">
    <property type="entry name" value="Homeodomain-like"/>
    <property type="match status" value="1"/>
</dbReference>
<evidence type="ECO:0000259" key="4">
    <source>
        <dbReference type="PROSITE" id="PS50090"/>
    </source>
</evidence>
<dbReference type="AlphaFoldDB" id="A0AAP0R2T7"/>
<dbReference type="SMART" id="SM01135">
    <property type="entry name" value="DIRP"/>
    <property type="match status" value="1"/>
</dbReference>
<evidence type="ECO:0000313" key="7">
    <source>
        <dbReference type="Proteomes" id="UP001415857"/>
    </source>
</evidence>
<keyword evidence="2" id="KW-0539">Nucleus</keyword>
<dbReference type="InterPro" id="IPR033471">
    <property type="entry name" value="DIRP"/>
</dbReference>
<feature type="domain" description="Myb-like" evidence="4">
    <location>
        <begin position="210"/>
        <end position="242"/>
    </location>
</feature>